<accession>A0AC60PLI0</accession>
<reference evidence="1 2" key="1">
    <citation type="journal article" date="2020" name="Cell">
        <title>Large-Scale Comparative Analyses of Tick Genomes Elucidate Their Genetic Diversity and Vector Capacities.</title>
        <authorList>
            <consortium name="Tick Genome and Microbiome Consortium (TIGMIC)"/>
            <person name="Jia N."/>
            <person name="Wang J."/>
            <person name="Shi W."/>
            <person name="Du L."/>
            <person name="Sun Y."/>
            <person name="Zhan W."/>
            <person name="Jiang J.F."/>
            <person name="Wang Q."/>
            <person name="Zhang B."/>
            <person name="Ji P."/>
            <person name="Bell-Sakyi L."/>
            <person name="Cui X.M."/>
            <person name="Yuan T.T."/>
            <person name="Jiang B.G."/>
            <person name="Yang W.F."/>
            <person name="Lam T.T."/>
            <person name="Chang Q.C."/>
            <person name="Ding S.J."/>
            <person name="Wang X.J."/>
            <person name="Zhu J.G."/>
            <person name="Ruan X.D."/>
            <person name="Zhao L."/>
            <person name="Wei J.T."/>
            <person name="Ye R.Z."/>
            <person name="Que T.C."/>
            <person name="Du C.H."/>
            <person name="Zhou Y.H."/>
            <person name="Cheng J.X."/>
            <person name="Dai P.F."/>
            <person name="Guo W.B."/>
            <person name="Han X.H."/>
            <person name="Huang E.J."/>
            <person name="Li L.F."/>
            <person name="Wei W."/>
            <person name="Gao Y.C."/>
            <person name="Liu J.Z."/>
            <person name="Shao H.Z."/>
            <person name="Wang X."/>
            <person name="Wang C.C."/>
            <person name="Yang T.C."/>
            <person name="Huo Q.B."/>
            <person name="Li W."/>
            <person name="Chen H.Y."/>
            <person name="Chen S.E."/>
            <person name="Zhou L.G."/>
            <person name="Ni X.B."/>
            <person name="Tian J.H."/>
            <person name="Sheng Y."/>
            <person name="Liu T."/>
            <person name="Pan Y.S."/>
            <person name="Xia L.Y."/>
            <person name="Li J."/>
            <person name="Zhao F."/>
            <person name="Cao W.C."/>
        </authorList>
    </citation>
    <scope>NUCLEOTIDE SEQUENCE [LARGE SCALE GENOMIC DNA]</scope>
    <source>
        <strain evidence="1">Iper-2018</strain>
    </source>
</reference>
<keyword evidence="2" id="KW-1185">Reference proteome</keyword>
<sequence>MPMLVSILRAFLMLEPVERISAATRMLSTGFRLMTARPFVYGSGSNVVGQAALDKLDAGFEKLQDAKDCKSLPKKYFTNFSGVKNLDSDVDLYSPDAESYTVFADLLNPVIEDYHGGFKVTDKHTPTDFGDLNTLINVNPTTSLSFPPGCAAERLLQGYLFNPCLTDVQYREMEEKVSSTLRTLEDWITLASLTMWGFLWSPFPDGCDNGRGSEHSAAFAVSSDLFVRRRAAWLVGPSSHSPGGTSFRSPARMRITADRYAVVKKAAPGKGFGLGDRIPALYRREKRPEKASILVKDHPVVGGDGSPILFYDVATLTSHCPVVVRVTSKGATGIKNSHHHRSAKR</sequence>
<proteinExistence type="predicted"/>
<gene>
    <name evidence="1" type="ORF">HPB47_002744</name>
</gene>
<organism evidence="1 2">
    <name type="scientific">Ixodes persulcatus</name>
    <name type="common">Taiga tick</name>
    <dbReference type="NCBI Taxonomy" id="34615"/>
    <lineage>
        <taxon>Eukaryota</taxon>
        <taxon>Metazoa</taxon>
        <taxon>Ecdysozoa</taxon>
        <taxon>Arthropoda</taxon>
        <taxon>Chelicerata</taxon>
        <taxon>Arachnida</taxon>
        <taxon>Acari</taxon>
        <taxon>Parasitiformes</taxon>
        <taxon>Ixodida</taxon>
        <taxon>Ixodoidea</taxon>
        <taxon>Ixodidae</taxon>
        <taxon>Ixodinae</taxon>
        <taxon>Ixodes</taxon>
    </lineage>
</organism>
<dbReference type="EMBL" id="JABSTQ010010377">
    <property type="protein sequence ID" value="KAG0421358.1"/>
    <property type="molecule type" value="Genomic_DNA"/>
</dbReference>
<evidence type="ECO:0000313" key="2">
    <source>
        <dbReference type="Proteomes" id="UP000805193"/>
    </source>
</evidence>
<dbReference type="Proteomes" id="UP000805193">
    <property type="component" value="Unassembled WGS sequence"/>
</dbReference>
<protein>
    <submittedName>
        <fullName evidence="1">Uncharacterized protein</fullName>
    </submittedName>
</protein>
<comment type="caution">
    <text evidence="1">The sequence shown here is derived from an EMBL/GenBank/DDBJ whole genome shotgun (WGS) entry which is preliminary data.</text>
</comment>
<name>A0AC60PLI0_IXOPE</name>
<evidence type="ECO:0000313" key="1">
    <source>
        <dbReference type="EMBL" id="KAG0421358.1"/>
    </source>
</evidence>